<evidence type="ECO:0000256" key="12">
    <source>
        <dbReference type="ARBA" id="ARBA00023136"/>
    </source>
</evidence>
<feature type="domain" description="Type II secretion system protein GspF" evidence="17">
    <location>
        <begin position="69"/>
        <end position="191"/>
    </location>
</feature>
<dbReference type="Pfam" id="PF00482">
    <property type="entry name" value="T2SSF"/>
    <property type="match status" value="2"/>
</dbReference>
<dbReference type="AlphaFoldDB" id="A0A371R857"/>
<evidence type="ECO:0000256" key="2">
    <source>
        <dbReference type="ARBA" id="ARBA00004429"/>
    </source>
</evidence>
<name>A0A371R857_9PROT</name>
<feature type="compositionally biased region" description="Basic and acidic residues" evidence="15">
    <location>
        <begin position="24"/>
        <end position="33"/>
    </location>
</feature>
<feature type="transmembrane region" description="Helical" evidence="16">
    <location>
        <begin position="374"/>
        <end position="395"/>
    </location>
</feature>
<dbReference type="PANTHER" id="PTHR30012:SF0">
    <property type="entry name" value="TYPE II SECRETION SYSTEM PROTEIN F-RELATED"/>
    <property type="match status" value="1"/>
</dbReference>
<dbReference type="Gene3D" id="1.20.81.30">
    <property type="entry name" value="Type II secretion system (T2SS), domain F"/>
    <property type="match status" value="2"/>
</dbReference>
<feature type="compositionally biased region" description="Basic and acidic residues" evidence="15">
    <location>
        <begin position="45"/>
        <end position="55"/>
    </location>
</feature>
<evidence type="ECO:0000256" key="15">
    <source>
        <dbReference type="SAM" id="MobiDB-lite"/>
    </source>
</evidence>
<dbReference type="Proteomes" id="UP000264589">
    <property type="component" value="Unassembled WGS sequence"/>
</dbReference>
<evidence type="ECO:0000313" key="19">
    <source>
        <dbReference type="Proteomes" id="UP000264589"/>
    </source>
</evidence>
<reference evidence="18 19" key="1">
    <citation type="submission" date="2018-08" db="EMBL/GenBank/DDBJ databases">
        <title>Parvularcula sp. SM1705, isolated from surface water of the South Sea China.</title>
        <authorList>
            <person name="Sun L."/>
        </authorList>
    </citation>
    <scope>NUCLEOTIDE SEQUENCE [LARGE SCALE GENOMIC DNA]</scope>
    <source>
        <strain evidence="18 19">SM1705</strain>
    </source>
</reference>
<dbReference type="OrthoDB" id="9805682at2"/>
<evidence type="ECO:0000256" key="7">
    <source>
        <dbReference type="ARBA" id="ARBA00022692"/>
    </source>
</evidence>
<dbReference type="InterPro" id="IPR003004">
    <property type="entry name" value="GspF/PilC"/>
</dbReference>
<evidence type="ECO:0000259" key="17">
    <source>
        <dbReference type="Pfam" id="PF00482"/>
    </source>
</evidence>
<evidence type="ECO:0000313" key="18">
    <source>
        <dbReference type="EMBL" id="RFB01643.1"/>
    </source>
</evidence>
<evidence type="ECO:0000256" key="9">
    <source>
        <dbReference type="ARBA" id="ARBA00022837"/>
    </source>
</evidence>
<accession>A0A371R857</accession>
<dbReference type="GO" id="GO:0005886">
    <property type="term" value="C:plasma membrane"/>
    <property type="evidence" value="ECO:0007669"/>
    <property type="project" value="UniProtKB-SubCell"/>
</dbReference>
<evidence type="ECO:0000256" key="1">
    <source>
        <dbReference type="ARBA" id="ARBA00002684"/>
    </source>
</evidence>
<feature type="transmembrane region" description="Helical" evidence="16">
    <location>
        <begin position="221"/>
        <end position="239"/>
    </location>
</feature>
<keyword evidence="7 14" id="KW-0812">Transmembrane</keyword>
<proteinExistence type="inferred from homology"/>
<protein>
    <recommendedName>
        <fullName evidence="13">General secretion pathway protein F</fullName>
    </recommendedName>
</protein>
<dbReference type="InterPro" id="IPR042094">
    <property type="entry name" value="T2SS_GspF_sf"/>
</dbReference>
<dbReference type="PRINTS" id="PR00812">
    <property type="entry name" value="BCTERIALGSPF"/>
</dbReference>
<feature type="transmembrane region" description="Helical" evidence="16">
    <location>
        <begin position="168"/>
        <end position="190"/>
    </location>
</feature>
<evidence type="ECO:0000256" key="16">
    <source>
        <dbReference type="SAM" id="Phobius"/>
    </source>
</evidence>
<comment type="similarity">
    <text evidence="3 14">Belongs to the GSP F family.</text>
</comment>
<dbReference type="InterPro" id="IPR011850">
    <property type="entry name" value="T2SS_GspF"/>
</dbReference>
<comment type="subcellular location">
    <subcellularLocation>
        <location evidence="2 14">Cell inner membrane</location>
        <topology evidence="2 14">Multi-pass membrane protein</topology>
    </subcellularLocation>
</comment>
<keyword evidence="12 16" id="KW-0472">Membrane</keyword>
<organism evidence="18 19">
    <name type="scientific">Parvularcula marina</name>
    <dbReference type="NCBI Taxonomy" id="2292771"/>
    <lineage>
        <taxon>Bacteria</taxon>
        <taxon>Pseudomonadati</taxon>
        <taxon>Pseudomonadota</taxon>
        <taxon>Alphaproteobacteria</taxon>
        <taxon>Parvularculales</taxon>
        <taxon>Parvularculaceae</taxon>
        <taxon>Parvularcula</taxon>
    </lineage>
</organism>
<feature type="region of interest" description="Disordered" evidence="15">
    <location>
        <begin position="1"/>
        <end position="64"/>
    </location>
</feature>
<keyword evidence="9" id="KW-0106">Calcium</keyword>
<dbReference type="GO" id="GO:0015628">
    <property type="term" value="P:protein secretion by the type II secretion system"/>
    <property type="evidence" value="ECO:0007669"/>
    <property type="project" value="InterPro"/>
</dbReference>
<dbReference type="NCBIfam" id="TIGR02120">
    <property type="entry name" value="GspF"/>
    <property type="match status" value="1"/>
</dbReference>
<dbReference type="InterPro" id="IPR001992">
    <property type="entry name" value="T2SS_GspF/T4SS_PilC_CS"/>
</dbReference>
<dbReference type="GO" id="GO:0015627">
    <property type="term" value="C:type II protein secretion system complex"/>
    <property type="evidence" value="ECO:0007669"/>
    <property type="project" value="InterPro"/>
</dbReference>
<dbReference type="FunFam" id="1.20.81.30:FF:000001">
    <property type="entry name" value="Type II secretion system protein F"/>
    <property type="match status" value="2"/>
</dbReference>
<evidence type="ECO:0000256" key="13">
    <source>
        <dbReference type="ARBA" id="ARBA00030750"/>
    </source>
</evidence>
<dbReference type="PROSITE" id="PS00874">
    <property type="entry name" value="T2SP_F"/>
    <property type="match status" value="1"/>
</dbReference>
<keyword evidence="10" id="KW-0653">Protein transport</keyword>
<comment type="function">
    <text evidence="1">Component of the type II secretion system inner membrane complex required for the energy-dependent secretion of extracellular factors such as proteases and toxins from the periplasm.</text>
</comment>
<evidence type="ECO:0000256" key="4">
    <source>
        <dbReference type="ARBA" id="ARBA00022448"/>
    </source>
</evidence>
<evidence type="ECO:0000256" key="3">
    <source>
        <dbReference type="ARBA" id="ARBA00005745"/>
    </source>
</evidence>
<dbReference type="FunCoup" id="A0A371R857">
    <property type="interactions" value="232"/>
</dbReference>
<dbReference type="RefSeq" id="WP_116393359.1">
    <property type="nucleotide sequence ID" value="NZ_QUQO01000002.1"/>
</dbReference>
<evidence type="ECO:0000256" key="14">
    <source>
        <dbReference type="RuleBase" id="RU003923"/>
    </source>
</evidence>
<evidence type="ECO:0000256" key="6">
    <source>
        <dbReference type="ARBA" id="ARBA00022519"/>
    </source>
</evidence>
<dbReference type="InParanoid" id="A0A371R857"/>
<keyword evidence="19" id="KW-1185">Reference proteome</keyword>
<evidence type="ECO:0000256" key="10">
    <source>
        <dbReference type="ARBA" id="ARBA00022927"/>
    </source>
</evidence>
<keyword evidence="8" id="KW-0479">Metal-binding</keyword>
<evidence type="ECO:0000256" key="8">
    <source>
        <dbReference type="ARBA" id="ARBA00022723"/>
    </source>
</evidence>
<evidence type="ECO:0000256" key="5">
    <source>
        <dbReference type="ARBA" id="ARBA00022475"/>
    </source>
</evidence>
<feature type="domain" description="Type II secretion system protein GspF" evidence="17">
    <location>
        <begin position="271"/>
        <end position="393"/>
    </location>
</feature>
<keyword evidence="11 16" id="KW-1133">Transmembrane helix</keyword>
<comment type="caution">
    <text evidence="18">The sequence shown here is derived from an EMBL/GenBank/DDBJ whole genome shotgun (WGS) entry which is preliminary data.</text>
</comment>
<keyword evidence="5" id="KW-1003">Cell membrane</keyword>
<dbReference type="PANTHER" id="PTHR30012">
    <property type="entry name" value="GENERAL SECRETION PATHWAY PROTEIN"/>
    <property type="match status" value="1"/>
</dbReference>
<sequence length="402" mass="43734">MTSFRYEAVDAAGRRKKGVVSAETQRRARREIQGKGLTPLSIKSVSERDKGEGAKRTPNPPQKDIISATRQLATLIDASTTVEEALSAVAAQMRGEALAEMLLSIRARIIEGWKLSDALGEYPKSFSPLYRGIVSAGEASGNLGPVLLRLADMQEKNRSMAMKALSALIYPAVVFIVAVLVIVALMNFVVPQIVGQFARADEDLPLITDIVIGTSNFIRDWGWLLLLVLVGSGIAFWQMRRRPVSRMKMDRMILSLPLIGGLARELDAARFARTLATLFSSGAPLLDSLRSAKRTVTNSWISDRLETTLTGVREGASLSTAIRRAEVFPPMMASMIAAGERSGRLPDLLERTAAQMEGSFETAVNVTLRLLEPLVIVILGGIVLLIVLAIMLPILQINTMAL</sequence>
<keyword evidence="6" id="KW-0997">Cell inner membrane</keyword>
<dbReference type="GO" id="GO:0046872">
    <property type="term" value="F:metal ion binding"/>
    <property type="evidence" value="ECO:0007669"/>
    <property type="project" value="UniProtKB-KW"/>
</dbReference>
<gene>
    <name evidence="18" type="primary">gspF</name>
    <name evidence="18" type="ORF">DX908_15320</name>
</gene>
<dbReference type="EMBL" id="QUQO01000002">
    <property type="protein sequence ID" value="RFB01643.1"/>
    <property type="molecule type" value="Genomic_DNA"/>
</dbReference>
<evidence type="ECO:0000256" key="11">
    <source>
        <dbReference type="ARBA" id="ARBA00022989"/>
    </source>
</evidence>
<keyword evidence="4 14" id="KW-0813">Transport</keyword>
<dbReference type="InterPro" id="IPR018076">
    <property type="entry name" value="T2SS_GspF_dom"/>
</dbReference>